<dbReference type="PANTHER" id="PTHR23506">
    <property type="entry name" value="GH10249P"/>
    <property type="match status" value="1"/>
</dbReference>
<sequence length="403" mass="43944">MKSSPSARDTYVFLAVSFVFWVSHFIYVPVLAPYIESQGGTYTYMGLVLGSYGIMQLLCRMPVGIFSDIMKMRKPFILLGILISSLSCLIFALTDHLGWILAARSLAGLAAATWVVFTVLYSSYYTDQQITRAMGSISLVVVLAQFTGTSISGYLVDLWGWKAPFWIGSIISLAGMLLAVSISESKEKVGGTPIKLKDLSSVITEPLLIKVSLLSVVAHGILFTTMFGFTPAYALKIGFQTNEISLIVIAFMVPHAFSTILTGKVFVPMLGQWRTLQLAFGSVAIFTILTPFVKTKLLLCILQGFNGFSLGLLYPVLLAMAIETIPHQKRATAMGVYQALYAIGMFAGPFFGGMLNSYMGIGGAFYLSGVLGVFATVFSVIWSYQTNKYKGLTKSISTKKRTV</sequence>
<dbReference type="PROSITE" id="PS50850">
    <property type="entry name" value="MFS"/>
    <property type="match status" value="1"/>
</dbReference>
<feature type="transmembrane region" description="Helical" evidence="6">
    <location>
        <begin position="275"/>
        <end position="293"/>
    </location>
</feature>
<feature type="transmembrane region" description="Helical" evidence="6">
    <location>
        <begin position="75"/>
        <end position="93"/>
    </location>
</feature>
<gene>
    <name evidence="8" type="ORF">D4T97_015235</name>
</gene>
<feature type="transmembrane region" description="Helical" evidence="6">
    <location>
        <begin position="334"/>
        <end position="352"/>
    </location>
</feature>
<dbReference type="Pfam" id="PF07690">
    <property type="entry name" value="MFS_1"/>
    <property type="match status" value="1"/>
</dbReference>
<evidence type="ECO:0000256" key="6">
    <source>
        <dbReference type="SAM" id="Phobius"/>
    </source>
</evidence>
<keyword evidence="4 6" id="KW-1133">Transmembrane helix</keyword>
<dbReference type="PANTHER" id="PTHR23506:SF23">
    <property type="entry name" value="GH10249P"/>
    <property type="match status" value="1"/>
</dbReference>
<dbReference type="InterPro" id="IPR036259">
    <property type="entry name" value="MFS_trans_sf"/>
</dbReference>
<feature type="domain" description="Major facilitator superfamily (MFS) profile" evidence="7">
    <location>
        <begin position="9"/>
        <end position="387"/>
    </location>
</feature>
<feature type="transmembrane region" description="Helical" evidence="6">
    <location>
        <begin position="244"/>
        <end position="263"/>
    </location>
</feature>
<keyword evidence="3 6" id="KW-0812">Transmembrane</keyword>
<dbReference type="AlphaFoldDB" id="A0A429XWK4"/>
<feature type="transmembrane region" description="Helical" evidence="6">
    <location>
        <begin position="41"/>
        <end position="63"/>
    </location>
</feature>
<evidence type="ECO:0000256" key="3">
    <source>
        <dbReference type="ARBA" id="ARBA00022692"/>
    </source>
</evidence>
<dbReference type="EMBL" id="QYTV02000007">
    <property type="protein sequence ID" value="RST72770.1"/>
    <property type="molecule type" value="Genomic_DNA"/>
</dbReference>
<feature type="transmembrane region" description="Helical" evidence="6">
    <location>
        <begin position="99"/>
        <end position="121"/>
    </location>
</feature>
<dbReference type="InterPro" id="IPR011701">
    <property type="entry name" value="MFS"/>
</dbReference>
<evidence type="ECO:0000256" key="4">
    <source>
        <dbReference type="ARBA" id="ARBA00022989"/>
    </source>
</evidence>
<evidence type="ECO:0000313" key="9">
    <source>
        <dbReference type="Proteomes" id="UP000287156"/>
    </source>
</evidence>
<comment type="subcellular location">
    <subcellularLocation>
        <location evidence="1">Cell membrane</location>
        <topology evidence="1">Multi-pass membrane protein</topology>
    </subcellularLocation>
</comment>
<feature type="transmembrane region" description="Helical" evidence="6">
    <location>
        <begin position="163"/>
        <end position="182"/>
    </location>
</feature>
<evidence type="ECO:0000256" key="5">
    <source>
        <dbReference type="ARBA" id="ARBA00023136"/>
    </source>
</evidence>
<accession>A0A429XWK4</accession>
<proteinExistence type="predicted"/>
<dbReference type="GO" id="GO:0022857">
    <property type="term" value="F:transmembrane transporter activity"/>
    <property type="evidence" value="ECO:0007669"/>
    <property type="project" value="InterPro"/>
</dbReference>
<evidence type="ECO:0000313" key="8">
    <source>
        <dbReference type="EMBL" id="RST72770.1"/>
    </source>
</evidence>
<dbReference type="OrthoDB" id="9607at2"/>
<feature type="transmembrane region" description="Helical" evidence="6">
    <location>
        <begin position="12"/>
        <end position="35"/>
    </location>
</feature>
<name>A0A429XWK4_9BACI</name>
<evidence type="ECO:0000256" key="1">
    <source>
        <dbReference type="ARBA" id="ARBA00004651"/>
    </source>
</evidence>
<dbReference type="InterPro" id="IPR050930">
    <property type="entry name" value="MFS_Vesicular_Transporter"/>
</dbReference>
<dbReference type="Gene3D" id="1.20.1250.20">
    <property type="entry name" value="MFS general substrate transporter like domains"/>
    <property type="match status" value="1"/>
</dbReference>
<reference evidence="8" key="1">
    <citation type="submission" date="2018-12" db="EMBL/GenBank/DDBJ databases">
        <authorList>
            <person name="Sun L."/>
            <person name="Chen Z."/>
        </authorList>
    </citation>
    <scope>NUCLEOTIDE SEQUENCE [LARGE SCALE GENOMIC DNA]</scope>
    <source>
        <strain evidence="8">3-2-2</strain>
    </source>
</reference>
<keyword evidence="2" id="KW-0813">Transport</keyword>
<feature type="transmembrane region" description="Helical" evidence="6">
    <location>
        <begin position="364"/>
        <end position="384"/>
    </location>
</feature>
<dbReference type="Proteomes" id="UP000287156">
    <property type="component" value="Unassembled WGS sequence"/>
</dbReference>
<dbReference type="SUPFAM" id="SSF103473">
    <property type="entry name" value="MFS general substrate transporter"/>
    <property type="match status" value="1"/>
</dbReference>
<organism evidence="8 9">
    <name type="scientific">Siminovitchia acidinfaciens</name>
    <dbReference type="NCBI Taxonomy" id="2321395"/>
    <lineage>
        <taxon>Bacteria</taxon>
        <taxon>Bacillati</taxon>
        <taxon>Bacillota</taxon>
        <taxon>Bacilli</taxon>
        <taxon>Bacillales</taxon>
        <taxon>Bacillaceae</taxon>
        <taxon>Siminovitchia</taxon>
    </lineage>
</organism>
<keyword evidence="9" id="KW-1185">Reference proteome</keyword>
<evidence type="ECO:0000256" key="2">
    <source>
        <dbReference type="ARBA" id="ARBA00022448"/>
    </source>
</evidence>
<comment type="caution">
    <text evidence="8">The sequence shown here is derived from an EMBL/GenBank/DDBJ whole genome shotgun (WGS) entry which is preliminary data.</text>
</comment>
<feature type="transmembrane region" description="Helical" evidence="6">
    <location>
        <begin position="305"/>
        <end position="322"/>
    </location>
</feature>
<dbReference type="RefSeq" id="WP_126051615.1">
    <property type="nucleotide sequence ID" value="NZ_QYTV02000007.1"/>
</dbReference>
<keyword evidence="5 6" id="KW-0472">Membrane</keyword>
<dbReference type="InterPro" id="IPR020846">
    <property type="entry name" value="MFS_dom"/>
</dbReference>
<protein>
    <submittedName>
        <fullName evidence="8">MFS transporter</fullName>
    </submittedName>
</protein>
<feature type="transmembrane region" description="Helical" evidence="6">
    <location>
        <begin position="207"/>
        <end position="232"/>
    </location>
</feature>
<dbReference type="GO" id="GO:0005886">
    <property type="term" value="C:plasma membrane"/>
    <property type="evidence" value="ECO:0007669"/>
    <property type="project" value="UniProtKB-SubCell"/>
</dbReference>
<evidence type="ECO:0000259" key="7">
    <source>
        <dbReference type="PROSITE" id="PS50850"/>
    </source>
</evidence>
<feature type="transmembrane region" description="Helical" evidence="6">
    <location>
        <begin position="133"/>
        <end position="151"/>
    </location>
</feature>